<dbReference type="PROSITE" id="PS50862">
    <property type="entry name" value="AA_TRNA_LIGASE_II"/>
    <property type="match status" value="1"/>
</dbReference>
<proteinExistence type="inferred from homology"/>
<dbReference type="InterPro" id="IPR045864">
    <property type="entry name" value="aa-tRNA-synth_II/BPL/LPL"/>
</dbReference>
<dbReference type="NCBIfam" id="TIGR00457">
    <property type="entry name" value="asnS"/>
    <property type="match status" value="1"/>
</dbReference>
<dbReference type="HAMAP" id="MF_00534">
    <property type="entry name" value="Asn_tRNA_synth"/>
    <property type="match status" value="1"/>
</dbReference>
<dbReference type="FunFam" id="3.30.930.10:FF:000016">
    <property type="entry name" value="Asparagine--tRNA ligase"/>
    <property type="match status" value="1"/>
</dbReference>
<evidence type="ECO:0000259" key="9">
    <source>
        <dbReference type="PROSITE" id="PS50862"/>
    </source>
</evidence>
<dbReference type="GO" id="GO:0005737">
    <property type="term" value="C:cytoplasm"/>
    <property type="evidence" value="ECO:0007669"/>
    <property type="project" value="UniProtKB-SubCell"/>
</dbReference>
<sequence length="465" mass="52492">MSHLAISELLKGKVAVDSQVTVKGWIRTRRDSKAGISFLAVHDGSCFDPIQAVVPNSLNNYDEVTRLTAGCSVSVTGVLVQSAGQGQSFEIQANTVEVLGWVENPDTYPMSAKRHSIEYLREHAHLRPRTNIMGAVTRVRNCLAQAIHRFYHEQGFYWISTPIITASDCEGAGEMFRVSTLDMQNLPRTDKGDIDYSEDFFGKEAFLTVSGQLNGETYASAMSKIYTFGPTFRAENSNTSRHLAEFWMVEPEVAFADLEDIAKLAENMLKYVFNAVLTERRDDMEFFAQRIEKTAISRLEEFVTKDFAQVDYTDAIEILKACGKQFEFPVEWGVDLQSEHERYLAEEHFNAPVVIKNYPRDIKAFYMRQNEDGKTVAAMDVVAPGIGEIIGGSQREERLDVLDQRLEEMGLDKEDYSWYRDLRKYGTVPHSGFGLGFERLVAYVTGMGNVRDVIAFPRTKGSATY</sequence>
<evidence type="ECO:0000313" key="10">
    <source>
        <dbReference type="EMBL" id="AXV65321.1"/>
    </source>
</evidence>
<dbReference type="Pfam" id="PF01336">
    <property type="entry name" value="tRNA_anti-codon"/>
    <property type="match status" value="1"/>
</dbReference>
<evidence type="ECO:0000256" key="5">
    <source>
        <dbReference type="ARBA" id="ARBA00022840"/>
    </source>
</evidence>
<dbReference type="GeneID" id="99505512"/>
<evidence type="ECO:0000256" key="2">
    <source>
        <dbReference type="ARBA" id="ARBA00022490"/>
    </source>
</evidence>
<reference evidence="10 11" key="1">
    <citation type="submission" date="2018-08" db="EMBL/GenBank/DDBJ databases">
        <title>Draft genome sequence of Pseudoalteromonas donghaensis HJ51.</title>
        <authorList>
            <person name="Oh J."/>
            <person name="Roh D."/>
        </authorList>
    </citation>
    <scope>NUCLEOTIDE SEQUENCE [LARGE SCALE GENOMIC DNA]</scope>
    <source>
        <strain evidence="10 11">HJ51</strain>
    </source>
</reference>
<name>A0AAD0S359_9GAMM</name>
<evidence type="ECO:0000256" key="6">
    <source>
        <dbReference type="ARBA" id="ARBA00022917"/>
    </source>
</evidence>
<accession>A0AAD0S359</accession>
<dbReference type="PANTHER" id="PTHR22594:SF34">
    <property type="entry name" value="ASPARAGINE--TRNA LIGASE, MITOCHONDRIAL-RELATED"/>
    <property type="match status" value="1"/>
</dbReference>
<dbReference type="Pfam" id="PF00152">
    <property type="entry name" value="tRNA-synt_2"/>
    <property type="match status" value="1"/>
</dbReference>
<dbReference type="GO" id="GO:0004816">
    <property type="term" value="F:asparagine-tRNA ligase activity"/>
    <property type="evidence" value="ECO:0007669"/>
    <property type="project" value="UniProtKB-UniRule"/>
</dbReference>
<dbReference type="PANTHER" id="PTHR22594">
    <property type="entry name" value="ASPARTYL/LYSYL-TRNA SYNTHETASE"/>
    <property type="match status" value="1"/>
</dbReference>
<keyword evidence="2 8" id="KW-0963">Cytoplasm</keyword>
<gene>
    <name evidence="8" type="primary">asnS</name>
    <name evidence="10" type="ORF">D0907_08580</name>
</gene>
<dbReference type="SUPFAM" id="SSF55681">
    <property type="entry name" value="Class II aaRS and biotin synthetases"/>
    <property type="match status" value="1"/>
</dbReference>
<dbReference type="InterPro" id="IPR004364">
    <property type="entry name" value="Aa-tRNA-synt_II"/>
</dbReference>
<comment type="similarity">
    <text evidence="1 8">Belongs to the class-II aminoacyl-tRNA synthetase family.</text>
</comment>
<keyword evidence="4 8" id="KW-0547">Nucleotide-binding</keyword>
<dbReference type="InterPro" id="IPR004522">
    <property type="entry name" value="Asn-tRNA-ligase"/>
</dbReference>
<keyword evidence="7 8" id="KW-0030">Aminoacyl-tRNA synthetase</keyword>
<dbReference type="CDD" id="cd00776">
    <property type="entry name" value="AsxRS_core"/>
    <property type="match status" value="1"/>
</dbReference>
<dbReference type="GO" id="GO:0003676">
    <property type="term" value="F:nucleic acid binding"/>
    <property type="evidence" value="ECO:0007669"/>
    <property type="project" value="InterPro"/>
</dbReference>
<dbReference type="NCBIfam" id="NF003037">
    <property type="entry name" value="PRK03932.1"/>
    <property type="match status" value="1"/>
</dbReference>
<dbReference type="InterPro" id="IPR004365">
    <property type="entry name" value="NA-bd_OB_tRNA"/>
</dbReference>
<dbReference type="Proteomes" id="UP000264605">
    <property type="component" value="Chromosome"/>
</dbReference>
<keyword evidence="5 8" id="KW-0067">ATP-binding</keyword>
<dbReference type="GO" id="GO:0005524">
    <property type="term" value="F:ATP binding"/>
    <property type="evidence" value="ECO:0007669"/>
    <property type="project" value="UniProtKB-UniRule"/>
</dbReference>
<dbReference type="InterPro" id="IPR002312">
    <property type="entry name" value="Asp/Asn-tRNA-synth_IIb"/>
</dbReference>
<evidence type="ECO:0000256" key="8">
    <source>
        <dbReference type="HAMAP-Rule" id="MF_00534"/>
    </source>
</evidence>
<dbReference type="Gene3D" id="2.40.50.140">
    <property type="entry name" value="Nucleic acid-binding proteins"/>
    <property type="match status" value="1"/>
</dbReference>
<evidence type="ECO:0000256" key="1">
    <source>
        <dbReference type="ARBA" id="ARBA00008226"/>
    </source>
</evidence>
<evidence type="ECO:0000256" key="4">
    <source>
        <dbReference type="ARBA" id="ARBA00022741"/>
    </source>
</evidence>
<keyword evidence="3 8" id="KW-0436">Ligase</keyword>
<dbReference type="AlphaFoldDB" id="A0AAD0S359"/>
<dbReference type="EMBL" id="CP032090">
    <property type="protein sequence ID" value="AXV65321.1"/>
    <property type="molecule type" value="Genomic_DNA"/>
</dbReference>
<dbReference type="InterPro" id="IPR012340">
    <property type="entry name" value="NA-bd_OB-fold"/>
</dbReference>
<dbReference type="RefSeq" id="WP_065979949.1">
    <property type="nucleotide sequence ID" value="NZ_CP032090.1"/>
</dbReference>
<dbReference type="Gene3D" id="3.30.930.10">
    <property type="entry name" value="Bira Bifunctional Protein, Domain 2"/>
    <property type="match status" value="1"/>
</dbReference>
<dbReference type="GO" id="GO:0006421">
    <property type="term" value="P:asparaginyl-tRNA aminoacylation"/>
    <property type="evidence" value="ECO:0007669"/>
    <property type="project" value="UniProtKB-UniRule"/>
</dbReference>
<dbReference type="SUPFAM" id="SSF50249">
    <property type="entry name" value="Nucleic acid-binding proteins"/>
    <property type="match status" value="1"/>
</dbReference>
<dbReference type="InterPro" id="IPR006195">
    <property type="entry name" value="aa-tRNA-synth_II"/>
</dbReference>
<comment type="subunit">
    <text evidence="8">Homodimer.</text>
</comment>
<dbReference type="CDD" id="cd04318">
    <property type="entry name" value="EcAsnRS_like_N"/>
    <property type="match status" value="1"/>
</dbReference>
<dbReference type="EC" id="6.1.1.22" evidence="8"/>
<evidence type="ECO:0000256" key="7">
    <source>
        <dbReference type="ARBA" id="ARBA00023146"/>
    </source>
</evidence>
<feature type="domain" description="Aminoacyl-transfer RNA synthetases class-II family profile" evidence="9">
    <location>
        <begin position="138"/>
        <end position="457"/>
    </location>
</feature>
<organism evidence="10 11">
    <name type="scientific">Pseudoalteromonas lipolytica</name>
    <dbReference type="NCBI Taxonomy" id="570156"/>
    <lineage>
        <taxon>Bacteria</taxon>
        <taxon>Pseudomonadati</taxon>
        <taxon>Pseudomonadota</taxon>
        <taxon>Gammaproteobacteria</taxon>
        <taxon>Alteromonadales</taxon>
        <taxon>Pseudoalteromonadaceae</taxon>
        <taxon>Pseudoalteromonas</taxon>
    </lineage>
</organism>
<protein>
    <recommendedName>
        <fullName evidence="8">Asparagine--tRNA ligase</fullName>
        <ecNumber evidence="8">6.1.1.22</ecNumber>
    </recommendedName>
    <alternativeName>
        <fullName evidence="8">Asparaginyl-tRNA synthetase</fullName>
        <shortName evidence="8">AsnRS</shortName>
    </alternativeName>
</protein>
<comment type="catalytic activity">
    <reaction evidence="8">
        <text>tRNA(Asn) + L-asparagine + ATP = L-asparaginyl-tRNA(Asn) + AMP + diphosphate + H(+)</text>
        <dbReference type="Rhea" id="RHEA:11180"/>
        <dbReference type="Rhea" id="RHEA-COMP:9659"/>
        <dbReference type="Rhea" id="RHEA-COMP:9674"/>
        <dbReference type="ChEBI" id="CHEBI:15378"/>
        <dbReference type="ChEBI" id="CHEBI:30616"/>
        <dbReference type="ChEBI" id="CHEBI:33019"/>
        <dbReference type="ChEBI" id="CHEBI:58048"/>
        <dbReference type="ChEBI" id="CHEBI:78442"/>
        <dbReference type="ChEBI" id="CHEBI:78515"/>
        <dbReference type="ChEBI" id="CHEBI:456215"/>
        <dbReference type="EC" id="6.1.1.22"/>
    </reaction>
</comment>
<keyword evidence="6 8" id="KW-0648">Protein biosynthesis</keyword>
<evidence type="ECO:0000256" key="3">
    <source>
        <dbReference type="ARBA" id="ARBA00022598"/>
    </source>
</evidence>
<comment type="subcellular location">
    <subcellularLocation>
        <location evidence="8">Cytoplasm</location>
    </subcellularLocation>
</comment>
<dbReference type="KEGG" id="pdj:D0907_08580"/>
<dbReference type="PRINTS" id="PR01042">
    <property type="entry name" value="TRNASYNTHASP"/>
</dbReference>
<evidence type="ECO:0000313" key="11">
    <source>
        <dbReference type="Proteomes" id="UP000264605"/>
    </source>
</evidence>